<dbReference type="RefSeq" id="WP_269558890.1">
    <property type="nucleotide sequence ID" value="NZ_CP114767.1"/>
</dbReference>
<feature type="region of interest" description="Disordered" evidence="1">
    <location>
        <begin position="188"/>
        <end position="218"/>
    </location>
</feature>
<reference evidence="3 4" key="1">
    <citation type="submission" date="2022-12" db="EMBL/GenBank/DDBJ databases">
        <title>Hymenobacter canadensis sp. nov. isolated from lake water of the Cambridge Bay, Canada.</title>
        <authorList>
            <person name="Kim W.H."/>
            <person name="Lee Y.M."/>
        </authorList>
    </citation>
    <scope>NUCLEOTIDE SEQUENCE [LARGE SCALE GENOMIC DNA]</scope>
    <source>
        <strain evidence="3 4">PAMC 29467</strain>
    </source>
</reference>
<protein>
    <recommendedName>
        <fullName evidence="5">Centromere protein J C-terminal domain-containing protein</fullName>
    </recommendedName>
</protein>
<dbReference type="Proteomes" id="UP001211005">
    <property type="component" value="Chromosome"/>
</dbReference>
<evidence type="ECO:0000256" key="1">
    <source>
        <dbReference type="SAM" id="MobiDB-lite"/>
    </source>
</evidence>
<organism evidence="3 4">
    <name type="scientific">Hymenobacter canadensis</name>
    <dbReference type="NCBI Taxonomy" id="2999067"/>
    <lineage>
        <taxon>Bacteria</taxon>
        <taxon>Pseudomonadati</taxon>
        <taxon>Bacteroidota</taxon>
        <taxon>Cytophagia</taxon>
        <taxon>Cytophagales</taxon>
        <taxon>Hymenobacteraceae</taxon>
        <taxon>Hymenobacter</taxon>
    </lineage>
</organism>
<proteinExistence type="predicted"/>
<evidence type="ECO:0000256" key="2">
    <source>
        <dbReference type="SAM" id="SignalP"/>
    </source>
</evidence>
<feature type="compositionally biased region" description="Basic and acidic residues" evidence="1">
    <location>
        <begin position="205"/>
        <end position="218"/>
    </location>
</feature>
<feature type="signal peptide" evidence="2">
    <location>
        <begin position="1"/>
        <end position="25"/>
    </location>
</feature>
<accession>A0ABY7LK38</accession>
<gene>
    <name evidence="3" type="ORF">O3303_13350</name>
</gene>
<evidence type="ECO:0008006" key="5">
    <source>
        <dbReference type="Google" id="ProtNLM"/>
    </source>
</evidence>
<sequence length="218" mass="24042">MHKTLLFVSAAVTLLAASCSQDKPAAVDAATTPSADTAVVVNNSVDTTTYRTDADQLANRIAEDLKLTDTVVVTRIEKTYYTRGRRLNDIETSYSADTTGRYAAIRQVNDDTDREVRTIVTDPNQYNTYSSNRGTYYAGTPYTVTETRVVEEAPRSAPARRTGPSVVKYDKKKNGETKIVYSNGTTVKIDKDGDRKTEYSNGTKVKRDADDGKVKVKD</sequence>
<feature type="chain" id="PRO_5047116125" description="Centromere protein J C-terminal domain-containing protein" evidence="2">
    <location>
        <begin position="26"/>
        <end position="218"/>
    </location>
</feature>
<evidence type="ECO:0000313" key="4">
    <source>
        <dbReference type="Proteomes" id="UP001211005"/>
    </source>
</evidence>
<feature type="compositionally biased region" description="Basic and acidic residues" evidence="1">
    <location>
        <begin position="188"/>
        <end position="198"/>
    </location>
</feature>
<dbReference type="PROSITE" id="PS51257">
    <property type="entry name" value="PROKAR_LIPOPROTEIN"/>
    <property type="match status" value="1"/>
</dbReference>
<evidence type="ECO:0000313" key="3">
    <source>
        <dbReference type="EMBL" id="WBA40804.1"/>
    </source>
</evidence>
<keyword evidence="4" id="KW-1185">Reference proteome</keyword>
<dbReference type="EMBL" id="CP114767">
    <property type="protein sequence ID" value="WBA40804.1"/>
    <property type="molecule type" value="Genomic_DNA"/>
</dbReference>
<keyword evidence="2" id="KW-0732">Signal</keyword>
<name>A0ABY7LK38_9BACT</name>